<evidence type="ECO:0000313" key="4">
    <source>
        <dbReference type="Proteomes" id="UP001151760"/>
    </source>
</evidence>
<organism evidence="3 4">
    <name type="scientific">Tanacetum coccineum</name>
    <dbReference type="NCBI Taxonomy" id="301880"/>
    <lineage>
        <taxon>Eukaryota</taxon>
        <taxon>Viridiplantae</taxon>
        <taxon>Streptophyta</taxon>
        <taxon>Embryophyta</taxon>
        <taxon>Tracheophyta</taxon>
        <taxon>Spermatophyta</taxon>
        <taxon>Magnoliopsida</taxon>
        <taxon>eudicotyledons</taxon>
        <taxon>Gunneridae</taxon>
        <taxon>Pentapetalae</taxon>
        <taxon>asterids</taxon>
        <taxon>campanulids</taxon>
        <taxon>Asterales</taxon>
        <taxon>Asteraceae</taxon>
        <taxon>Asteroideae</taxon>
        <taxon>Anthemideae</taxon>
        <taxon>Anthemidinae</taxon>
        <taxon>Tanacetum</taxon>
    </lineage>
</organism>
<evidence type="ECO:0000256" key="2">
    <source>
        <dbReference type="SAM" id="Phobius"/>
    </source>
</evidence>
<feature type="compositionally biased region" description="Polar residues" evidence="1">
    <location>
        <begin position="136"/>
        <end position="146"/>
    </location>
</feature>
<keyword evidence="2" id="KW-0472">Membrane</keyword>
<feature type="region of interest" description="Disordered" evidence="1">
    <location>
        <begin position="136"/>
        <end position="158"/>
    </location>
</feature>
<keyword evidence="2" id="KW-0812">Transmembrane</keyword>
<proteinExistence type="predicted"/>
<name>A0ABQ5HV05_9ASTR</name>
<feature type="region of interest" description="Disordered" evidence="1">
    <location>
        <begin position="358"/>
        <end position="384"/>
    </location>
</feature>
<evidence type="ECO:0000256" key="1">
    <source>
        <dbReference type="SAM" id="MobiDB-lite"/>
    </source>
</evidence>
<reference evidence="3" key="2">
    <citation type="submission" date="2022-01" db="EMBL/GenBank/DDBJ databases">
        <authorList>
            <person name="Yamashiro T."/>
            <person name="Shiraishi A."/>
            <person name="Satake H."/>
            <person name="Nakayama K."/>
        </authorList>
    </citation>
    <scope>NUCLEOTIDE SEQUENCE</scope>
</reference>
<keyword evidence="4" id="KW-1185">Reference proteome</keyword>
<comment type="caution">
    <text evidence="3">The sequence shown here is derived from an EMBL/GenBank/DDBJ whole genome shotgun (WGS) entry which is preliminary data.</text>
</comment>
<sequence>MFSMTSQNSTWMHMQKLKSRLLWQLVQLGPPTNSNTRDTKATFRHRRRRTNEKPLFSRATVKRHPKALPVPQKDGTTENALPATKRKGAKPGNPDFNLDAAFKSTIQLTLGLPAPEAATPLPEDILEQTSSMIVTTATQEDPSPSIKNIGPESDTGLKEAKKTRKKELFIEKQVLAVLALQVVFSSLGLTFDFVLSIPCSDLFAFGFLFVLFLNIRSLNMKNDLDSPEDDHIIVVDDSNEDKEADKDGLHATLNTETEDASVLKFSSLSSLPTELKDLPSKFNKLTEEVKGLKKQVHELKIKLLGDLKEIPTKLEDFTKTVTSLTSQVKLKTLDALPSLLNKVTNALNQFAQAIASKKTEDTSTPLADQAGTQPAEGEKNTNQTTISQLFQRMQN</sequence>
<gene>
    <name evidence="3" type="ORF">Tco_1079843</name>
</gene>
<protein>
    <submittedName>
        <fullName evidence="3">Uncharacterized protein</fullName>
    </submittedName>
</protein>
<feature type="region of interest" description="Disordered" evidence="1">
    <location>
        <begin position="62"/>
        <end position="93"/>
    </location>
</feature>
<feature type="compositionally biased region" description="Polar residues" evidence="1">
    <location>
        <begin position="362"/>
        <end position="372"/>
    </location>
</feature>
<reference evidence="3" key="1">
    <citation type="journal article" date="2022" name="Int. J. Mol. Sci.">
        <title>Draft Genome of Tanacetum Coccineum: Genomic Comparison of Closely Related Tanacetum-Family Plants.</title>
        <authorList>
            <person name="Yamashiro T."/>
            <person name="Shiraishi A."/>
            <person name="Nakayama K."/>
            <person name="Satake H."/>
        </authorList>
    </citation>
    <scope>NUCLEOTIDE SEQUENCE</scope>
</reference>
<dbReference type="Proteomes" id="UP001151760">
    <property type="component" value="Unassembled WGS sequence"/>
</dbReference>
<feature type="transmembrane region" description="Helical" evidence="2">
    <location>
        <begin position="168"/>
        <end position="187"/>
    </location>
</feature>
<keyword evidence="2" id="KW-1133">Transmembrane helix</keyword>
<dbReference type="EMBL" id="BQNB010019977">
    <property type="protein sequence ID" value="GJT90998.1"/>
    <property type="molecule type" value="Genomic_DNA"/>
</dbReference>
<feature type="transmembrane region" description="Helical" evidence="2">
    <location>
        <begin position="193"/>
        <end position="213"/>
    </location>
</feature>
<accession>A0ABQ5HV05</accession>
<evidence type="ECO:0000313" key="3">
    <source>
        <dbReference type="EMBL" id="GJT90998.1"/>
    </source>
</evidence>